<reference evidence="1 2" key="1">
    <citation type="submission" date="2015-03" db="EMBL/GenBank/DDBJ databases">
        <title>Genome Sequence of Kiloniella spongiae MEBiC09566, isolated from a marine sponge.</title>
        <authorList>
            <person name="Shao Z."/>
            <person name="Wang L."/>
            <person name="Li X."/>
        </authorList>
    </citation>
    <scope>NUCLEOTIDE SEQUENCE [LARGE SCALE GENOMIC DNA]</scope>
    <source>
        <strain evidence="1 2">MEBiC09566</strain>
    </source>
</reference>
<organism evidence="1 2">
    <name type="scientific">Kiloniella spongiae</name>
    <dbReference type="NCBI Taxonomy" id="1489064"/>
    <lineage>
        <taxon>Bacteria</taxon>
        <taxon>Pseudomonadati</taxon>
        <taxon>Pseudomonadota</taxon>
        <taxon>Alphaproteobacteria</taxon>
        <taxon>Rhodospirillales</taxon>
        <taxon>Kiloniellaceae</taxon>
        <taxon>Kiloniella</taxon>
    </lineage>
</organism>
<feature type="non-terminal residue" evidence="1">
    <location>
        <position position="84"/>
    </location>
</feature>
<dbReference type="Proteomes" id="UP000035444">
    <property type="component" value="Unassembled WGS sequence"/>
</dbReference>
<gene>
    <name evidence="1" type="ORF">WH96_20945</name>
</gene>
<dbReference type="AlphaFoldDB" id="A0A0H2M8Z9"/>
<dbReference type="EMBL" id="LAQL01000072">
    <property type="protein sequence ID" value="KLN58828.1"/>
    <property type="molecule type" value="Genomic_DNA"/>
</dbReference>
<evidence type="ECO:0000313" key="2">
    <source>
        <dbReference type="Proteomes" id="UP000035444"/>
    </source>
</evidence>
<comment type="caution">
    <text evidence="1">The sequence shown here is derived from an EMBL/GenBank/DDBJ whole genome shotgun (WGS) entry which is preliminary data.</text>
</comment>
<evidence type="ECO:0000313" key="1">
    <source>
        <dbReference type="EMBL" id="KLN58828.1"/>
    </source>
</evidence>
<accession>A0A0H2M8Z9</accession>
<keyword evidence="2" id="KW-1185">Reference proteome</keyword>
<protein>
    <submittedName>
        <fullName evidence="1">Uncharacterized protein</fullName>
    </submittedName>
</protein>
<sequence length="84" mass="9735">MMAVSEAHLAVVQGTRMDRSMGEDRRQVVEHHKAAEQLQAALHLEVVQGQELREVGRLLVRAGPRLRKMERRIKRRRCLIPTMI</sequence>
<name>A0A0H2M8Z9_9PROT</name>
<proteinExistence type="predicted"/>